<name>A0AA41V6T7_PAPNU</name>
<evidence type="ECO:0000313" key="1">
    <source>
        <dbReference type="EMBL" id="MCL7033049.1"/>
    </source>
</evidence>
<proteinExistence type="predicted"/>
<accession>A0AA41V6T7</accession>
<dbReference type="Proteomes" id="UP001177140">
    <property type="component" value="Unassembled WGS sequence"/>
</dbReference>
<gene>
    <name evidence="1" type="ORF">MKW94_025640</name>
</gene>
<evidence type="ECO:0000313" key="2">
    <source>
        <dbReference type="Proteomes" id="UP001177140"/>
    </source>
</evidence>
<sequence>MKEDRIVVERVITVEYLQSSMATNLLCKFPDNSAFDFDYSQSGIWSPLLHRGGGPIKLKTSISVDSSSDDMRKKLLDDVEEEEEEENLLNGKENRINICSNVTGKMKNKIGVKMMKMMKKKMKSNKSSSSSLDLSITPMAKKGFTPRKGWEKVLRAASKQFKKQKCLPISTLQMKLPKFLKN</sequence>
<reference evidence="1" key="1">
    <citation type="submission" date="2022-03" db="EMBL/GenBank/DDBJ databases">
        <title>A functionally conserved STORR gene fusion in Papaver species that diverged 16.8 million years ago.</title>
        <authorList>
            <person name="Catania T."/>
        </authorList>
    </citation>
    <scope>NUCLEOTIDE SEQUENCE</scope>
    <source>
        <strain evidence="1">S-191538</strain>
    </source>
</reference>
<protein>
    <submittedName>
        <fullName evidence="1">Uncharacterized protein</fullName>
    </submittedName>
</protein>
<keyword evidence="2" id="KW-1185">Reference proteome</keyword>
<dbReference type="EMBL" id="JAJJMA010130113">
    <property type="protein sequence ID" value="MCL7033049.1"/>
    <property type="molecule type" value="Genomic_DNA"/>
</dbReference>
<dbReference type="PANTHER" id="PTHR34287">
    <property type="entry name" value="OS06G0551500 PROTEIN-RELATED"/>
    <property type="match status" value="1"/>
</dbReference>
<comment type="caution">
    <text evidence="1">The sequence shown here is derived from an EMBL/GenBank/DDBJ whole genome shotgun (WGS) entry which is preliminary data.</text>
</comment>
<dbReference type="AlphaFoldDB" id="A0AA41V6T7"/>
<organism evidence="1 2">
    <name type="scientific">Papaver nudicaule</name>
    <name type="common">Iceland poppy</name>
    <dbReference type="NCBI Taxonomy" id="74823"/>
    <lineage>
        <taxon>Eukaryota</taxon>
        <taxon>Viridiplantae</taxon>
        <taxon>Streptophyta</taxon>
        <taxon>Embryophyta</taxon>
        <taxon>Tracheophyta</taxon>
        <taxon>Spermatophyta</taxon>
        <taxon>Magnoliopsida</taxon>
        <taxon>Ranunculales</taxon>
        <taxon>Papaveraceae</taxon>
        <taxon>Papaveroideae</taxon>
        <taxon>Papaver</taxon>
    </lineage>
</organism>
<dbReference type="PANTHER" id="PTHR34287:SF4">
    <property type="entry name" value="OS04G0504200 PROTEIN"/>
    <property type="match status" value="1"/>
</dbReference>